<organism evidence="1 2">
    <name type="scientific">Plasmodium yoelii yoelii</name>
    <dbReference type="NCBI Taxonomy" id="73239"/>
    <lineage>
        <taxon>Eukaryota</taxon>
        <taxon>Sar</taxon>
        <taxon>Alveolata</taxon>
        <taxon>Apicomplexa</taxon>
        <taxon>Aconoidasida</taxon>
        <taxon>Haemosporida</taxon>
        <taxon>Plasmodiidae</taxon>
        <taxon>Plasmodium</taxon>
        <taxon>Plasmodium (Vinckeia)</taxon>
    </lineage>
</organism>
<keyword evidence="2" id="KW-1185">Reference proteome</keyword>
<comment type="caution">
    <text evidence="1">The sequence shown here is derived from an EMBL/GenBank/DDBJ whole genome shotgun (WGS) entry which is preliminary data.</text>
</comment>
<dbReference type="PaxDb" id="73239-Q7RI26"/>
<dbReference type="Proteomes" id="UP000008553">
    <property type="component" value="Unassembled WGS sequence"/>
</dbReference>
<reference evidence="1 2" key="1">
    <citation type="journal article" date="2002" name="Nature">
        <title>Genome sequence and comparative analysis of the model rodent malaria parasite Plasmodium yoelii yoelii.</title>
        <authorList>
            <person name="Carlton J.M."/>
            <person name="Angiuoli S.V."/>
            <person name="Suh B.B."/>
            <person name="Kooij T.W."/>
            <person name="Pertea M."/>
            <person name="Silva J.C."/>
            <person name="Ermolaeva M.D."/>
            <person name="Allen J.E."/>
            <person name="Selengut J.D."/>
            <person name="Koo H.L."/>
            <person name="Peterson J.D."/>
            <person name="Pop M."/>
            <person name="Kosack D.S."/>
            <person name="Shumway M.F."/>
            <person name="Bidwell S.L."/>
            <person name="Shallom S.J."/>
            <person name="van Aken S.E."/>
            <person name="Riedmuller S.B."/>
            <person name="Feldblyum T.V."/>
            <person name="Cho J.K."/>
            <person name="Quackenbush J."/>
            <person name="Sedegah M."/>
            <person name="Shoaibi A."/>
            <person name="Cummings L.M."/>
            <person name="Florens L."/>
            <person name="Yates J.R."/>
            <person name="Raine J.D."/>
            <person name="Sinden R.E."/>
            <person name="Harris M.A."/>
            <person name="Cunningham D.A."/>
            <person name="Preiser P.R."/>
            <person name="Bergman L.W."/>
            <person name="Vaidya A.B."/>
            <person name="van Lin L.H."/>
            <person name="Janse C.J."/>
            <person name="Waters A.P."/>
            <person name="Smith H.O."/>
            <person name="White O.R."/>
            <person name="Salzberg S.L."/>
            <person name="Venter J.C."/>
            <person name="Fraser C.M."/>
            <person name="Hoffman S.L."/>
            <person name="Gardner M.J."/>
            <person name="Carucci D.J."/>
        </authorList>
    </citation>
    <scope>NUCLEOTIDE SEQUENCE [LARGE SCALE GENOMIC DNA]</scope>
    <source>
        <strain evidence="1 2">17XNL</strain>
    </source>
</reference>
<proteinExistence type="predicted"/>
<dbReference type="EMBL" id="AABL01001122">
    <property type="protein sequence ID" value="EAA15573.1"/>
    <property type="molecule type" value="Genomic_DNA"/>
</dbReference>
<dbReference type="AlphaFoldDB" id="Q7RI26"/>
<dbReference type="InParanoid" id="Q7RI26"/>
<sequence>MLSPLTFGATFDVIHYQKNGITKKQSSNSETKPLTVPLKTQYQIIKVHHQQ</sequence>
<evidence type="ECO:0000313" key="1">
    <source>
        <dbReference type="EMBL" id="EAA15573.1"/>
    </source>
</evidence>
<accession>Q7RI26</accession>
<gene>
    <name evidence="1" type="ORF">PY03805</name>
</gene>
<protein>
    <submittedName>
        <fullName evidence="1">Uncharacterized protein</fullName>
    </submittedName>
</protein>
<evidence type="ECO:0000313" key="2">
    <source>
        <dbReference type="Proteomes" id="UP000008553"/>
    </source>
</evidence>
<name>Q7RI26_PLAYO</name>